<dbReference type="Pfam" id="PF00089">
    <property type="entry name" value="Trypsin"/>
    <property type="match status" value="1"/>
</dbReference>
<dbReference type="GeneID" id="118276333"/>
<dbReference type="InterPro" id="IPR009003">
    <property type="entry name" value="Peptidase_S1_PA"/>
</dbReference>
<dbReference type="AlphaFoldDB" id="A0A9R0DF05"/>
<dbReference type="InterPro" id="IPR043504">
    <property type="entry name" value="Peptidase_S1_PA_chymotrypsin"/>
</dbReference>
<organism evidence="6 7">
    <name type="scientific">Spodoptera frugiperda</name>
    <name type="common">Fall armyworm</name>
    <dbReference type="NCBI Taxonomy" id="7108"/>
    <lineage>
        <taxon>Eukaryota</taxon>
        <taxon>Metazoa</taxon>
        <taxon>Ecdysozoa</taxon>
        <taxon>Arthropoda</taxon>
        <taxon>Hexapoda</taxon>
        <taxon>Insecta</taxon>
        <taxon>Pterygota</taxon>
        <taxon>Neoptera</taxon>
        <taxon>Endopterygota</taxon>
        <taxon>Lepidoptera</taxon>
        <taxon>Glossata</taxon>
        <taxon>Ditrysia</taxon>
        <taxon>Noctuoidea</taxon>
        <taxon>Noctuidae</taxon>
        <taxon>Amphipyrinae</taxon>
        <taxon>Spodoptera</taxon>
    </lineage>
</organism>
<evidence type="ECO:0000313" key="7">
    <source>
        <dbReference type="RefSeq" id="XP_035450495.1"/>
    </source>
</evidence>
<dbReference type="PROSITE" id="PS00135">
    <property type="entry name" value="TRYPSIN_SER"/>
    <property type="match status" value="1"/>
</dbReference>
<evidence type="ECO:0000256" key="4">
    <source>
        <dbReference type="SAM" id="SignalP"/>
    </source>
</evidence>
<keyword evidence="6" id="KW-1185">Reference proteome</keyword>
<dbReference type="SUPFAM" id="SSF50494">
    <property type="entry name" value="Trypsin-like serine proteases"/>
    <property type="match status" value="1"/>
</dbReference>
<protein>
    <submittedName>
        <fullName evidence="7">Plasma kallikrein-like</fullName>
    </submittedName>
</protein>
<dbReference type="RefSeq" id="XP_035450495.1">
    <property type="nucleotide sequence ID" value="XM_035594602.2"/>
</dbReference>
<dbReference type="GO" id="GO:0004252">
    <property type="term" value="F:serine-type endopeptidase activity"/>
    <property type="evidence" value="ECO:0007669"/>
    <property type="project" value="InterPro"/>
</dbReference>
<evidence type="ECO:0000256" key="1">
    <source>
        <dbReference type="ARBA" id="ARBA00023157"/>
    </source>
</evidence>
<dbReference type="Proteomes" id="UP000829999">
    <property type="component" value="Chromosome 31"/>
</dbReference>
<accession>A0A9R0DF05</accession>
<proteinExistence type="inferred from homology"/>
<keyword evidence="3" id="KW-0378">Hydrolase</keyword>
<keyword evidence="3" id="KW-0645">Protease</keyword>
<dbReference type="InterPro" id="IPR001314">
    <property type="entry name" value="Peptidase_S1A"/>
</dbReference>
<sequence length="341" mass="38206">MLLKCLFCIVLYITECFTLNETSTNSVNTSETNTVTLGPNKDAWVPRVINGVPAKSGDVPYQVSLKKQLEGDIYMSFCGGAIIKEKKVLSAAHCFVENMLSNTSQAGIIYENLLEDKYAVAGSILSKDKYTANNDQAQWRTLERVRYPEEFKFPNYDIAVIYLHRPFIYTKYVAPIPIPSKDLDRHGNCWVSGYGRTSHTKKDAISYILQLAQMELIKQSTCSKLQLSDNDGFLCTNVHTSDVAKGDSGGPLVCKNIGDPNENNKGVLVGVISGHVTSSYSFFTRVSKYLDFIKDDFVSFVVKKPVKKPPPRKRKKNSTACIRKPLYPLLVLPFVHTYINT</sequence>
<dbReference type="OrthoDB" id="10061449at2759"/>
<feature type="domain" description="Peptidase S1" evidence="5">
    <location>
        <begin position="48"/>
        <end position="298"/>
    </location>
</feature>
<dbReference type="InterPro" id="IPR018114">
    <property type="entry name" value="TRYPSIN_HIS"/>
</dbReference>
<evidence type="ECO:0000259" key="5">
    <source>
        <dbReference type="PROSITE" id="PS50240"/>
    </source>
</evidence>
<dbReference type="InterPro" id="IPR001254">
    <property type="entry name" value="Trypsin_dom"/>
</dbReference>
<dbReference type="InterPro" id="IPR033116">
    <property type="entry name" value="TRYPSIN_SER"/>
</dbReference>
<evidence type="ECO:0000256" key="2">
    <source>
        <dbReference type="ARBA" id="ARBA00024195"/>
    </source>
</evidence>
<dbReference type="PROSITE" id="PS50240">
    <property type="entry name" value="TRYPSIN_DOM"/>
    <property type="match status" value="1"/>
</dbReference>
<keyword evidence="1" id="KW-1015">Disulfide bond</keyword>
<dbReference type="PROSITE" id="PS00134">
    <property type="entry name" value="TRYPSIN_HIS"/>
    <property type="match status" value="1"/>
</dbReference>
<dbReference type="GO" id="GO:0006508">
    <property type="term" value="P:proteolysis"/>
    <property type="evidence" value="ECO:0007669"/>
    <property type="project" value="UniProtKB-KW"/>
</dbReference>
<dbReference type="InterPro" id="IPR051487">
    <property type="entry name" value="Ser/Thr_Proteases_Immune/Dev"/>
</dbReference>
<reference evidence="7" key="1">
    <citation type="submission" date="2025-08" db="UniProtKB">
        <authorList>
            <consortium name="RefSeq"/>
        </authorList>
    </citation>
    <scope>IDENTIFICATION</scope>
    <source>
        <tissue evidence="7">Whole larval tissue</tissue>
    </source>
</reference>
<comment type="similarity">
    <text evidence="2">Belongs to the peptidase S1 family. CLIP subfamily.</text>
</comment>
<keyword evidence="3" id="KW-0720">Serine protease</keyword>
<name>A0A9R0DF05_SPOFR</name>
<dbReference type="CDD" id="cd00190">
    <property type="entry name" value="Tryp_SPc"/>
    <property type="match status" value="1"/>
</dbReference>
<evidence type="ECO:0000313" key="6">
    <source>
        <dbReference type="Proteomes" id="UP000829999"/>
    </source>
</evidence>
<feature type="chain" id="PRO_5040302692" evidence="4">
    <location>
        <begin position="19"/>
        <end position="341"/>
    </location>
</feature>
<keyword evidence="4" id="KW-0732">Signal</keyword>
<dbReference type="SMART" id="SM00020">
    <property type="entry name" value="Tryp_SPc"/>
    <property type="match status" value="1"/>
</dbReference>
<feature type="signal peptide" evidence="4">
    <location>
        <begin position="1"/>
        <end position="18"/>
    </location>
</feature>
<dbReference type="PANTHER" id="PTHR24256">
    <property type="entry name" value="TRYPTASE-RELATED"/>
    <property type="match status" value="1"/>
</dbReference>
<dbReference type="Gene3D" id="2.40.10.10">
    <property type="entry name" value="Trypsin-like serine proteases"/>
    <property type="match status" value="1"/>
</dbReference>
<dbReference type="PRINTS" id="PR00722">
    <property type="entry name" value="CHYMOTRYPSIN"/>
</dbReference>
<gene>
    <name evidence="7" type="primary">LOC118276333</name>
</gene>
<evidence type="ECO:0000256" key="3">
    <source>
        <dbReference type="RuleBase" id="RU363034"/>
    </source>
</evidence>